<dbReference type="VEuPathDB" id="MicrosporidiaDB:H312_02347"/>
<dbReference type="EMBL" id="KK365192">
    <property type="protein sequence ID" value="KCZ80257.1"/>
    <property type="molecule type" value="Genomic_DNA"/>
</dbReference>
<accession>A0A059EZG2</accession>
<dbReference type="AlphaFoldDB" id="A0A059EZG2"/>
<dbReference type="OrthoDB" id="2188087at2759"/>
<reference evidence="2" key="1">
    <citation type="submission" date="2013-02" db="EMBL/GenBank/DDBJ databases">
        <authorList>
            <consortium name="The Broad Institute Genome Sequencing Platform"/>
            <person name="Cuomo C."/>
            <person name="Becnel J."/>
            <person name="Sanscrainte N."/>
            <person name="Walker B."/>
            <person name="Young S.K."/>
            <person name="Zeng Q."/>
            <person name="Gargeya S."/>
            <person name="Fitzgerald M."/>
            <person name="Haas B."/>
            <person name="Abouelleil A."/>
            <person name="Alvarado L."/>
            <person name="Arachchi H.M."/>
            <person name="Berlin A.M."/>
            <person name="Chapman S.B."/>
            <person name="Dewar J."/>
            <person name="Goldberg J."/>
            <person name="Griggs A."/>
            <person name="Gujja S."/>
            <person name="Hansen M."/>
            <person name="Howarth C."/>
            <person name="Imamovic A."/>
            <person name="Larimer J."/>
            <person name="McCowan C."/>
            <person name="Murphy C."/>
            <person name="Neiman D."/>
            <person name="Pearson M."/>
            <person name="Priest M."/>
            <person name="Roberts A."/>
            <person name="Saif S."/>
            <person name="Shea T."/>
            <person name="Sisk P."/>
            <person name="Sykes S."/>
            <person name="Wortman J."/>
            <person name="Nusbaum C."/>
            <person name="Birren B."/>
        </authorList>
    </citation>
    <scope>NUCLEOTIDE SEQUENCE [LARGE SCALE GENOMIC DNA]</scope>
    <source>
        <strain evidence="2">PRA339</strain>
    </source>
</reference>
<keyword evidence="2" id="KW-1185">Reference proteome</keyword>
<organism evidence="1 2">
    <name type="scientific">Anncaliia algerae PRA339</name>
    <dbReference type="NCBI Taxonomy" id="1288291"/>
    <lineage>
        <taxon>Eukaryota</taxon>
        <taxon>Fungi</taxon>
        <taxon>Fungi incertae sedis</taxon>
        <taxon>Microsporidia</taxon>
        <taxon>Tubulinosematoidea</taxon>
        <taxon>Tubulinosematidae</taxon>
        <taxon>Anncaliia</taxon>
    </lineage>
</organism>
<name>A0A059EZG2_9MICR</name>
<protein>
    <submittedName>
        <fullName evidence="1">Uncharacterized protein</fullName>
    </submittedName>
</protein>
<sequence length="265" mass="31127">MQDEQDSLNRQHEEALTKITDILQKEDPIEIKYDSLELLKYLDGKQKLVTSLSFTPEFKKFLLECYEIFAQDPKNSDYFVDVFLISEMNELIKSEPLFQEIIGILSKNDRYKNLMIVLNKRKSKRVSFLDSKNEVIFIPKEQKSKSFGSFLPDSDVIISKFDNSKDKWIVKRLQNCFTKITPETKYQKKRENEKKREVNTNIANTFYPTSLPYITVDNNVKSIPLFNYDVKNILPDDFDISKLIKNNIKLPNADCIFNDVTSIFK</sequence>
<evidence type="ECO:0000313" key="1">
    <source>
        <dbReference type="EMBL" id="KCZ80257.1"/>
    </source>
</evidence>
<gene>
    <name evidence="1" type="ORF">H312_02347</name>
</gene>
<evidence type="ECO:0000313" key="2">
    <source>
        <dbReference type="Proteomes" id="UP000030655"/>
    </source>
</evidence>
<dbReference type="Proteomes" id="UP000030655">
    <property type="component" value="Unassembled WGS sequence"/>
</dbReference>
<proteinExistence type="predicted"/>
<reference evidence="1 2" key="2">
    <citation type="submission" date="2014-03" db="EMBL/GenBank/DDBJ databases">
        <title>The Genome Sequence of Anncaliia algerae insect isolate PRA339.</title>
        <authorList>
            <consortium name="The Broad Institute Genome Sequencing Platform"/>
            <consortium name="The Broad Institute Genome Sequencing Center for Infectious Disease"/>
            <person name="Cuomo C."/>
            <person name="Becnel J."/>
            <person name="Sanscrainte N."/>
            <person name="Walker B."/>
            <person name="Young S.K."/>
            <person name="Zeng Q."/>
            <person name="Gargeya S."/>
            <person name="Fitzgerald M."/>
            <person name="Haas B."/>
            <person name="Abouelleil A."/>
            <person name="Alvarado L."/>
            <person name="Arachchi H.M."/>
            <person name="Berlin A.M."/>
            <person name="Chapman S.B."/>
            <person name="Dewar J."/>
            <person name="Goldberg J."/>
            <person name="Griggs A."/>
            <person name="Gujja S."/>
            <person name="Hansen M."/>
            <person name="Howarth C."/>
            <person name="Imamovic A."/>
            <person name="Larimer J."/>
            <person name="McCowan C."/>
            <person name="Murphy C."/>
            <person name="Neiman D."/>
            <person name="Pearson M."/>
            <person name="Priest M."/>
            <person name="Roberts A."/>
            <person name="Saif S."/>
            <person name="Shea T."/>
            <person name="Sisk P."/>
            <person name="Sykes S."/>
            <person name="Wortman J."/>
            <person name="Nusbaum C."/>
            <person name="Birren B."/>
        </authorList>
    </citation>
    <scope>NUCLEOTIDE SEQUENCE [LARGE SCALE GENOMIC DNA]</scope>
    <source>
        <strain evidence="1 2">PRA339</strain>
    </source>
</reference>
<dbReference type="HOGENOM" id="CLU_1049608_0_0_1"/>